<dbReference type="Pfam" id="PF11614">
    <property type="entry name" value="FixG_C"/>
    <property type="match status" value="1"/>
</dbReference>
<keyword evidence="7" id="KW-1133">Transmembrane helix</keyword>
<dbReference type="GO" id="GO:0051539">
    <property type="term" value="F:4 iron, 4 sulfur cluster binding"/>
    <property type="evidence" value="ECO:0007669"/>
    <property type="project" value="UniProtKB-KW"/>
</dbReference>
<gene>
    <name evidence="9" type="ORF">A6A05_05640</name>
</gene>
<keyword evidence="1" id="KW-0813">Transport</keyword>
<sequence>MNAHIDPSNVPVRPRTQGEVPFYREKGQAVPRAVKGVFRSLKWWAGIVLLAWWYLGPFLRWDRGPDAPGQAILLDMAGRRAYFFDIEIWPQEVYYVTGLLLIAAVSLFLMSALAGRVWCGFLCWQTVYTDLFQNIEKWVMGDRTARISLARAPMSAEKAAKTAIVVGSWFVISLFTGLAATLWFGDAFQQIRDFFTLDADPAVYLFTAIIGGFCFLLAGFARERVCVYMCPYSRFQSAMLDEHSLVVSYETWRGEPRAPAPADLNFTGRGHCVDCKMCVQTCPTGVDIRWGNQLACIGCGMCIDACDQVMEKFGLPKGLISYDSSARLHAREHKTEAPGFKVIRPRTLIYGGLLAIVAAVMLTSLLTRETTTVNILHERTPLFIQMSDGSVRNAYVYKVLNMIREDRVYTLRAEGLPGLTLERVGGTGKGQELELAVDKDTVGTFRLFATVPESALTGKSATITFVLTEKDKAGKPIRNESLFAGPGR</sequence>
<keyword evidence="7" id="KW-0812">Transmembrane</keyword>
<feature type="transmembrane region" description="Helical" evidence="7">
    <location>
        <begin position="203"/>
        <end position="221"/>
    </location>
</feature>
<dbReference type="InterPro" id="IPR032879">
    <property type="entry name" value="FixG_C"/>
</dbReference>
<evidence type="ECO:0000256" key="2">
    <source>
        <dbReference type="ARBA" id="ARBA00022485"/>
    </source>
</evidence>
<organism evidence="9 10">
    <name type="scientific">Magnetospirillum moscoviense</name>
    <dbReference type="NCBI Taxonomy" id="1437059"/>
    <lineage>
        <taxon>Bacteria</taxon>
        <taxon>Pseudomonadati</taxon>
        <taxon>Pseudomonadota</taxon>
        <taxon>Alphaproteobacteria</taxon>
        <taxon>Rhodospirillales</taxon>
        <taxon>Rhodospirillaceae</taxon>
        <taxon>Magnetospirillum</taxon>
    </lineage>
</organism>
<evidence type="ECO:0000256" key="4">
    <source>
        <dbReference type="ARBA" id="ARBA00022982"/>
    </source>
</evidence>
<feature type="transmembrane region" description="Helical" evidence="7">
    <location>
        <begin position="348"/>
        <end position="366"/>
    </location>
</feature>
<dbReference type="InterPro" id="IPR014116">
    <property type="entry name" value="Cyt_c_oxidase_cbb3_FixG"/>
</dbReference>
<dbReference type="GO" id="GO:0046872">
    <property type="term" value="F:metal ion binding"/>
    <property type="evidence" value="ECO:0007669"/>
    <property type="project" value="UniProtKB-KW"/>
</dbReference>
<proteinExistence type="predicted"/>
<keyword evidence="6" id="KW-0411">Iron-sulfur</keyword>
<keyword evidence="4" id="KW-0249">Electron transport</keyword>
<evidence type="ECO:0000256" key="7">
    <source>
        <dbReference type="SAM" id="Phobius"/>
    </source>
</evidence>
<keyword evidence="10" id="KW-1185">Reference proteome</keyword>
<dbReference type="AlphaFoldDB" id="A0A178N0D5"/>
<keyword evidence="2" id="KW-0004">4Fe-4S</keyword>
<feature type="domain" description="4Fe-4S ferredoxin-type" evidence="8">
    <location>
        <begin position="260"/>
        <end position="293"/>
    </location>
</feature>
<keyword evidence="7" id="KW-0472">Membrane</keyword>
<protein>
    <submittedName>
        <fullName evidence="9">Cytochrome c oxidase accessory protein CcoG</fullName>
    </submittedName>
</protein>
<feature type="transmembrane region" description="Helical" evidence="7">
    <location>
        <begin position="41"/>
        <end position="59"/>
    </location>
</feature>
<dbReference type="InterPro" id="IPR017896">
    <property type="entry name" value="4Fe4S_Fe-S-bd"/>
</dbReference>
<evidence type="ECO:0000256" key="5">
    <source>
        <dbReference type="ARBA" id="ARBA00023004"/>
    </source>
</evidence>
<reference evidence="9 10" key="1">
    <citation type="submission" date="2016-04" db="EMBL/GenBank/DDBJ databases">
        <title>Draft genome sequence of freshwater magnetotactic bacteria Magnetospirillum marisnigri SP-1 and Magnetospirillum moscoviense BB-1.</title>
        <authorList>
            <person name="Koziaeva V."/>
            <person name="Dziuba M.V."/>
            <person name="Ivanov T.M."/>
            <person name="Kuznetsov B."/>
            <person name="Grouzdev D.S."/>
        </authorList>
    </citation>
    <scope>NUCLEOTIDE SEQUENCE [LARGE SCALE GENOMIC DNA]</scope>
    <source>
        <strain evidence="9 10">BB-1</strain>
    </source>
</reference>
<dbReference type="EMBL" id="LWQU01000011">
    <property type="protein sequence ID" value="OAN67056.1"/>
    <property type="molecule type" value="Genomic_DNA"/>
</dbReference>
<evidence type="ECO:0000256" key="6">
    <source>
        <dbReference type="ARBA" id="ARBA00023014"/>
    </source>
</evidence>
<name>A0A178N0D5_9PROT</name>
<evidence type="ECO:0000256" key="1">
    <source>
        <dbReference type="ARBA" id="ARBA00022448"/>
    </source>
</evidence>
<dbReference type="PROSITE" id="PS00198">
    <property type="entry name" value="4FE4S_FER_1"/>
    <property type="match status" value="1"/>
</dbReference>
<evidence type="ECO:0000313" key="9">
    <source>
        <dbReference type="EMBL" id="OAN67056.1"/>
    </source>
</evidence>
<dbReference type="Proteomes" id="UP000078543">
    <property type="component" value="Unassembled WGS sequence"/>
</dbReference>
<accession>A0A178N0D5</accession>
<dbReference type="InterPro" id="IPR013783">
    <property type="entry name" value="Ig-like_fold"/>
</dbReference>
<comment type="caution">
    <text evidence="9">The sequence shown here is derived from an EMBL/GenBank/DDBJ whole genome shotgun (WGS) entry which is preliminary data.</text>
</comment>
<evidence type="ECO:0000313" key="10">
    <source>
        <dbReference type="Proteomes" id="UP000078543"/>
    </source>
</evidence>
<dbReference type="InterPro" id="IPR017900">
    <property type="entry name" value="4Fe4S_Fe_S_CS"/>
</dbReference>
<dbReference type="PANTHER" id="PTHR30176">
    <property type="entry name" value="FERREDOXIN-TYPE PROTEIN NAPH"/>
    <property type="match status" value="1"/>
</dbReference>
<dbReference type="Pfam" id="PF12801">
    <property type="entry name" value="Fer4_5"/>
    <property type="match status" value="1"/>
</dbReference>
<dbReference type="Gene3D" id="2.60.40.10">
    <property type="entry name" value="Immunoglobulins"/>
    <property type="match status" value="1"/>
</dbReference>
<dbReference type="SUPFAM" id="SSF54862">
    <property type="entry name" value="4Fe-4S ferredoxins"/>
    <property type="match status" value="1"/>
</dbReference>
<dbReference type="PROSITE" id="PS51379">
    <property type="entry name" value="4FE4S_FER_2"/>
    <property type="match status" value="1"/>
</dbReference>
<dbReference type="GO" id="GO:0005886">
    <property type="term" value="C:plasma membrane"/>
    <property type="evidence" value="ECO:0007669"/>
    <property type="project" value="TreeGrafter"/>
</dbReference>
<evidence type="ECO:0000256" key="3">
    <source>
        <dbReference type="ARBA" id="ARBA00022723"/>
    </source>
</evidence>
<dbReference type="STRING" id="1437059.A6A05_05640"/>
<keyword evidence="3" id="KW-0479">Metal-binding</keyword>
<dbReference type="NCBIfam" id="TIGR02745">
    <property type="entry name" value="ccoG_rdxA_fixG"/>
    <property type="match status" value="1"/>
</dbReference>
<dbReference type="PANTHER" id="PTHR30176:SF3">
    <property type="entry name" value="FERREDOXIN-TYPE PROTEIN NAPH"/>
    <property type="match status" value="1"/>
</dbReference>
<evidence type="ECO:0000259" key="8">
    <source>
        <dbReference type="PROSITE" id="PS51379"/>
    </source>
</evidence>
<feature type="transmembrane region" description="Helical" evidence="7">
    <location>
        <begin position="93"/>
        <end position="114"/>
    </location>
</feature>
<dbReference type="InterPro" id="IPR051684">
    <property type="entry name" value="Electron_Trans/Redox"/>
</dbReference>
<feature type="transmembrane region" description="Helical" evidence="7">
    <location>
        <begin position="163"/>
        <end position="183"/>
    </location>
</feature>
<dbReference type="Pfam" id="PF13746">
    <property type="entry name" value="Fer4_18"/>
    <property type="match status" value="1"/>
</dbReference>
<dbReference type="OrthoDB" id="9811700at2"/>
<keyword evidence="5" id="KW-0408">Iron</keyword>